<reference evidence="2" key="1">
    <citation type="submission" date="2013-10" db="EMBL/GenBank/DDBJ databases">
        <title>Genomic analysis of the causative agents of coccidiosis in chickens.</title>
        <authorList>
            <person name="Reid A.J."/>
            <person name="Blake D."/>
            <person name="Billington K."/>
            <person name="Browne H."/>
            <person name="Dunn M."/>
            <person name="Hung S."/>
            <person name="Kawahara F."/>
            <person name="Miranda-Saavedra D."/>
            <person name="Mourier T."/>
            <person name="Nagra H."/>
            <person name="Otto T.D."/>
            <person name="Rawlings N."/>
            <person name="Sanchez A."/>
            <person name="Sanders M."/>
            <person name="Subramaniam C."/>
            <person name="Tay Y."/>
            <person name="Dear P."/>
            <person name="Doerig C."/>
            <person name="Gruber A."/>
            <person name="Parkinson J."/>
            <person name="Shirley M."/>
            <person name="Wan K.L."/>
            <person name="Berriman M."/>
            <person name="Tomley F."/>
            <person name="Pain A."/>
        </authorList>
    </citation>
    <scope>NUCLEOTIDE SEQUENCE [LARGE SCALE GENOMIC DNA]</scope>
    <source>
        <strain evidence="2">Weybridge</strain>
    </source>
</reference>
<evidence type="ECO:0000313" key="2">
    <source>
        <dbReference type="EMBL" id="CDJ56882.1"/>
    </source>
</evidence>
<dbReference type="OrthoDB" id="348890at2759"/>
<feature type="compositionally biased region" description="Low complexity" evidence="1">
    <location>
        <begin position="303"/>
        <end position="322"/>
    </location>
</feature>
<dbReference type="GeneID" id="25336597"/>
<feature type="region of interest" description="Disordered" evidence="1">
    <location>
        <begin position="64"/>
        <end position="115"/>
    </location>
</feature>
<keyword evidence="3" id="KW-1185">Reference proteome</keyword>
<dbReference type="RefSeq" id="XP_013333532.1">
    <property type="nucleotide sequence ID" value="XM_013478078.1"/>
</dbReference>
<feature type="compositionally biased region" description="Low complexity" evidence="1">
    <location>
        <begin position="87"/>
        <end position="102"/>
    </location>
</feature>
<dbReference type="OMA" id="STHCTET"/>
<feature type="region of interest" description="Disordered" evidence="1">
    <location>
        <begin position="144"/>
        <end position="235"/>
    </location>
</feature>
<sequence length="349" mass="34673">MAAAAPGGDAPLPVHPSTKLPVAVVGDSAAAENECRRPLPVFASGDPQLEQRLLQTFAALRMPEEHPSPSTVAAASGPAGGEDVEHPGSPVAAVVPGEGPPATGQTEAGSADASAMVVTQGEALTARGAPAATTTTQVAGTVASSSSSSVQADSAVLSEQPAGRASTEGATTAGGEAGAVEAAAPAASVGTQASASAATTRGRRVGEEQEIALPRRPATARGESPGACSEATDSTHCTETFEGVRPPPFGNWRYYSLADVPDEAMSVAAMRRACQQMLQQLRRVAAATEAGTGASLSALDPAASAARPVAGSPAASTETAATAEEEPEDPRVHLGPRRRAPRSHTTGAA</sequence>
<dbReference type="Proteomes" id="UP000030763">
    <property type="component" value="Unassembled WGS sequence"/>
</dbReference>
<reference evidence="2" key="2">
    <citation type="submission" date="2013-10" db="EMBL/GenBank/DDBJ databases">
        <authorList>
            <person name="Aslett M."/>
        </authorList>
    </citation>
    <scope>NUCLEOTIDE SEQUENCE [LARGE SCALE GENOMIC DNA]</scope>
    <source>
        <strain evidence="2">Weybridge</strain>
    </source>
</reference>
<evidence type="ECO:0000256" key="1">
    <source>
        <dbReference type="SAM" id="MobiDB-lite"/>
    </source>
</evidence>
<name>U6LY40_EIMMA</name>
<feature type="region of interest" description="Disordered" evidence="1">
    <location>
        <begin position="303"/>
        <end position="349"/>
    </location>
</feature>
<evidence type="ECO:0000313" key="3">
    <source>
        <dbReference type="Proteomes" id="UP000030763"/>
    </source>
</evidence>
<gene>
    <name evidence="2" type="ORF">EMWEY_00026110</name>
</gene>
<dbReference type="EMBL" id="HG719159">
    <property type="protein sequence ID" value="CDJ56882.1"/>
    <property type="molecule type" value="Genomic_DNA"/>
</dbReference>
<accession>U6LY40</accession>
<proteinExistence type="predicted"/>
<organism evidence="2 3">
    <name type="scientific">Eimeria maxima</name>
    <name type="common">Coccidian parasite</name>
    <dbReference type="NCBI Taxonomy" id="5804"/>
    <lineage>
        <taxon>Eukaryota</taxon>
        <taxon>Sar</taxon>
        <taxon>Alveolata</taxon>
        <taxon>Apicomplexa</taxon>
        <taxon>Conoidasida</taxon>
        <taxon>Coccidia</taxon>
        <taxon>Eucoccidiorida</taxon>
        <taxon>Eimeriorina</taxon>
        <taxon>Eimeriidae</taxon>
        <taxon>Eimeria</taxon>
    </lineage>
</organism>
<feature type="compositionally biased region" description="Low complexity" evidence="1">
    <location>
        <begin position="144"/>
        <end position="200"/>
    </location>
</feature>
<dbReference type="AlphaFoldDB" id="U6LY40"/>
<dbReference type="VEuPathDB" id="ToxoDB:EMWEY_00026110"/>
<protein>
    <submittedName>
        <fullName evidence="2">Uncharacterized protein</fullName>
    </submittedName>
</protein>